<proteinExistence type="predicted"/>
<evidence type="ECO:0000313" key="3">
    <source>
        <dbReference type="Proteomes" id="UP000034805"/>
    </source>
</evidence>
<evidence type="ECO:0000313" key="2">
    <source>
        <dbReference type="EMBL" id="KPP66162.1"/>
    </source>
</evidence>
<feature type="compositionally biased region" description="Low complexity" evidence="1">
    <location>
        <begin position="21"/>
        <end position="34"/>
    </location>
</feature>
<sequence length="87" mass="9877">MARSHRLRRTRSERQLDSQDSRLLGRSSSRTRPSAVHPALEEEKGKQRETVLIRLALDRSGELSHERVLVVLQLLYSGAAPADFNLT</sequence>
<reference evidence="2 3" key="1">
    <citation type="submission" date="2015-08" db="EMBL/GenBank/DDBJ databases">
        <title>The genome of the Asian arowana (Scleropages formosus).</title>
        <authorList>
            <person name="Tan M.H."/>
            <person name="Gan H.M."/>
            <person name="Croft L.J."/>
            <person name="Austin C.M."/>
        </authorList>
    </citation>
    <scope>NUCLEOTIDE SEQUENCE [LARGE SCALE GENOMIC DNA]</scope>
    <source>
        <strain evidence="2">Aro1</strain>
    </source>
</reference>
<gene>
    <name evidence="2" type="ORF">Z043_115366</name>
</gene>
<dbReference type="EMBL" id="JARO02005827">
    <property type="protein sequence ID" value="KPP66162.1"/>
    <property type="molecule type" value="Genomic_DNA"/>
</dbReference>
<dbReference type="Proteomes" id="UP000034805">
    <property type="component" value="Unassembled WGS sequence"/>
</dbReference>
<evidence type="ECO:0000256" key="1">
    <source>
        <dbReference type="SAM" id="MobiDB-lite"/>
    </source>
</evidence>
<protein>
    <submittedName>
        <fullName evidence="2">Uncharacterized protein</fullName>
    </submittedName>
</protein>
<organism evidence="2 3">
    <name type="scientific">Scleropages formosus</name>
    <name type="common">Asian bonytongue</name>
    <name type="synonym">Osteoglossum formosum</name>
    <dbReference type="NCBI Taxonomy" id="113540"/>
    <lineage>
        <taxon>Eukaryota</taxon>
        <taxon>Metazoa</taxon>
        <taxon>Chordata</taxon>
        <taxon>Craniata</taxon>
        <taxon>Vertebrata</taxon>
        <taxon>Euteleostomi</taxon>
        <taxon>Actinopterygii</taxon>
        <taxon>Neopterygii</taxon>
        <taxon>Teleostei</taxon>
        <taxon>Osteoglossocephala</taxon>
        <taxon>Osteoglossomorpha</taxon>
        <taxon>Osteoglossiformes</taxon>
        <taxon>Osteoglossidae</taxon>
        <taxon>Scleropages</taxon>
    </lineage>
</organism>
<name>A0A0P7WWS3_SCLFO</name>
<comment type="caution">
    <text evidence="2">The sequence shown here is derived from an EMBL/GenBank/DDBJ whole genome shotgun (WGS) entry which is preliminary data.</text>
</comment>
<accession>A0A0P7WWS3</accession>
<dbReference type="AlphaFoldDB" id="A0A0P7WWS3"/>
<feature type="compositionally biased region" description="Basic and acidic residues" evidence="1">
    <location>
        <begin position="10"/>
        <end position="20"/>
    </location>
</feature>
<feature type="region of interest" description="Disordered" evidence="1">
    <location>
        <begin position="1"/>
        <end position="44"/>
    </location>
</feature>